<gene>
    <name evidence="1" type="ORF">GBAR_LOCUS17983</name>
</gene>
<name>A0AA35SN92_GEOBA</name>
<protein>
    <submittedName>
        <fullName evidence="1">Uncharacterized protein</fullName>
    </submittedName>
</protein>
<dbReference type="AlphaFoldDB" id="A0AA35SN92"/>
<dbReference type="EMBL" id="CASHTH010002557">
    <property type="protein sequence ID" value="CAI8031716.1"/>
    <property type="molecule type" value="Genomic_DNA"/>
</dbReference>
<evidence type="ECO:0000313" key="1">
    <source>
        <dbReference type="EMBL" id="CAI8031716.1"/>
    </source>
</evidence>
<comment type="caution">
    <text evidence="1">The sequence shown here is derived from an EMBL/GenBank/DDBJ whole genome shotgun (WGS) entry which is preliminary data.</text>
</comment>
<accession>A0AA35SN92</accession>
<keyword evidence="2" id="KW-1185">Reference proteome</keyword>
<evidence type="ECO:0000313" key="2">
    <source>
        <dbReference type="Proteomes" id="UP001174909"/>
    </source>
</evidence>
<reference evidence="1" key="1">
    <citation type="submission" date="2023-03" db="EMBL/GenBank/DDBJ databases">
        <authorList>
            <person name="Steffen K."/>
            <person name="Cardenas P."/>
        </authorList>
    </citation>
    <scope>NUCLEOTIDE SEQUENCE</scope>
</reference>
<organism evidence="1 2">
    <name type="scientific">Geodia barretti</name>
    <name type="common">Barrett's horny sponge</name>
    <dbReference type="NCBI Taxonomy" id="519541"/>
    <lineage>
        <taxon>Eukaryota</taxon>
        <taxon>Metazoa</taxon>
        <taxon>Porifera</taxon>
        <taxon>Demospongiae</taxon>
        <taxon>Heteroscleromorpha</taxon>
        <taxon>Tetractinellida</taxon>
        <taxon>Astrophorina</taxon>
        <taxon>Geodiidae</taxon>
        <taxon>Geodia</taxon>
    </lineage>
</organism>
<sequence length="57" mass="6588">MVRSELQELTVFPLTCSSQGQWWIQNASLTQHTTKFGFALLTQCWQKSSVVKKEDQL</sequence>
<dbReference type="Proteomes" id="UP001174909">
    <property type="component" value="Unassembled WGS sequence"/>
</dbReference>
<proteinExistence type="predicted"/>